<accession>A0A177CNU2</accession>
<protein>
    <recommendedName>
        <fullName evidence="3">DNA2/NAM7 helicase-like C-terminal domain-containing protein</fullName>
    </recommendedName>
</protein>
<dbReference type="RefSeq" id="XP_018039236.1">
    <property type="nucleotide sequence ID" value="XM_018182713.1"/>
</dbReference>
<keyword evidence="2" id="KW-1185">Reference proteome</keyword>
<name>A0A177CNU2_9PLEO</name>
<proteinExistence type="predicted"/>
<evidence type="ECO:0000313" key="1">
    <source>
        <dbReference type="EMBL" id="OAG08871.1"/>
    </source>
</evidence>
<gene>
    <name evidence="1" type="ORF">CC84DRAFT_1215334</name>
</gene>
<dbReference type="AlphaFoldDB" id="A0A177CNU2"/>
<dbReference type="EMBL" id="KV441550">
    <property type="protein sequence ID" value="OAG08871.1"/>
    <property type="molecule type" value="Genomic_DNA"/>
</dbReference>
<sequence>MSDDTRKTMKATFKVGFWHVVGRAPALCTTPAATASSGFQVHRRAVTYCLEEAGRAPDLEIMGMCSKSGTSTAVGDRRQLGPQAYSSQLDKLFLRNTRHLRWFQNAALLELCQRLHDAEGIRENPGALNNVTKHRAKSTSLRIRGIRSTIVVLNIEDVAPTRDATGSCYCVETSLTTMHDLINRLRHVSGDDIMIVTPYNARVRLLGAM</sequence>
<organism evidence="1 2">
    <name type="scientific">Paraphaeosphaeria sporulosa</name>
    <dbReference type="NCBI Taxonomy" id="1460663"/>
    <lineage>
        <taxon>Eukaryota</taxon>
        <taxon>Fungi</taxon>
        <taxon>Dikarya</taxon>
        <taxon>Ascomycota</taxon>
        <taxon>Pezizomycotina</taxon>
        <taxon>Dothideomycetes</taxon>
        <taxon>Pleosporomycetidae</taxon>
        <taxon>Pleosporales</taxon>
        <taxon>Massarineae</taxon>
        <taxon>Didymosphaeriaceae</taxon>
        <taxon>Paraphaeosphaeria</taxon>
    </lineage>
</organism>
<reference evidence="1 2" key="1">
    <citation type="submission" date="2016-05" db="EMBL/GenBank/DDBJ databases">
        <title>Comparative analysis of secretome profiles of manganese(II)-oxidizing ascomycete fungi.</title>
        <authorList>
            <consortium name="DOE Joint Genome Institute"/>
            <person name="Zeiner C.A."/>
            <person name="Purvine S.O."/>
            <person name="Zink E.M."/>
            <person name="Wu S."/>
            <person name="Pasa-Tolic L."/>
            <person name="Chaput D.L."/>
            <person name="Haridas S."/>
            <person name="Grigoriev I.V."/>
            <person name="Santelli C.M."/>
            <person name="Hansel C.M."/>
        </authorList>
    </citation>
    <scope>NUCLEOTIDE SEQUENCE [LARGE SCALE GENOMIC DNA]</scope>
    <source>
        <strain evidence="1 2">AP3s5-JAC2a</strain>
    </source>
</reference>
<dbReference type="InParanoid" id="A0A177CNU2"/>
<evidence type="ECO:0008006" key="3">
    <source>
        <dbReference type="Google" id="ProtNLM"/>
    </source>
</evidence>
<evidence type="ECO:0000313" key="2">
    <source>
        <dbReference type="Proteomes" id="UP000077069"/>
    </source>
</evidence>
<dbReference type="GeneID" id="28766199"/>
<dbReference type="Proteomes" id="UP000077069">
    <property type="component" value="Unassembled WGS sequence"/>
</dbReference>
<dbReference type="OrthoDB" id="3689346at2759"/>